<dbReference type="InterPro" id="IPR036036">
    <property type="entry name" value="SOCS_box-like_dom_sf"/>
</dbReference>
<feature type="repeat" description="ANK" evidence="4">
    <location>
        <begin position="239"/>
        <end position="279"/>
    </location>
</feature>
<dbReference type="Pfam" id="PF00023">
    <property type="entry name" value="Ank"/>
    <property type="match status" value="1"/>
</dbReference>
<dbReference type="Gene3D" id="1.25.40.20">
    <property type="entry name" value="Ankyrin repeat-containing domain"/>
    <property type="match status" value="1"/>
</dbReference>
<dbReference type="PROSITE" id="PS50297">
    <property type="entry name" value="ANK_REP_REGION"/>
    <property type="match status" value="5"/>
</dbReference>
<keyword evidence="7" id="KW-1185">Reference proteome</keyword>
<dbReference type="GO" id="GO:0016567">
    <property type="term" value="P:protein ubiquitination"/>
    <property type="evidence" value="ECO:0007669"/>
    <property type="project" value="UniProtKB-UniPathway"/>
</dbReference>
<evidence type="ECO:0000256" key="4">
    <source>
        <dbReference type="PROSITE-ProRule" id="PRU00023"/>
    </source>
</evidence>
<feature type="domain" description="SOCS box" evidence="5">
    <location>
        <begin position="408"/>
        <end position="445"/>
    </location>
</feature>
<feature type="repeat" description="ANK" evidence="4">
    <location>
        <begin position="172"/>
        <end position="204"/>
    </location>
</feature>
<dbReference type="STRING" id="55544.A0A4D9DT47"/>
<dbReference type="PANTHER" id="PTHR24171:SF10">
    <property type="entry name" value="ANKYRIN REPEAT DOMAIN-CONTAINING PROTEIN 29-LIKE"/>
    <property type="match status" value="1"/>
</dbReference>
<dbReference type="InterPro" id="IPR002110">
    <property type="entry name" value="Ankyrin_rpt"/>
</dbReference>
<dbReference type="SUPFAM" id="SSF48403">
    <property type="entry name" value="Ankyrin repeat"/>
    <property type="match status" value="1"/>
</dbReference>
<name>A0A4D9DT47_9SAUR</name>
<dbReference type="SMART" id="SM00248">
    <property type="entry name" value="ANK"/>
    <property type="match status" value="7"/>
</dbReference>
<sequence length="454" mass="50502">MTGYSCPFSSALQPDEDLVGRCTHTRHMDQGLTAPTPRGRGFRSSRMEPIECRDVLVQNALFTGDLEAVRKHFTESTAVNLIIESKGDELRWTSRKLGLWSLTYEQELTTPLHITAGRGYLDCLRHLLLRGAAVDFTPGGKTALHEACAAARTDCVRLLLSFGADPKTVSEAGYQPLHLCKSPASIQCAQLLLQYGASVNSQTEEEEDTALHVAARHGLEEHVQLYLRHGAGLEAKNEEGQTPLNAACAQAHPPQDMERYYRVCQQLVQSGASIDAADQDQQRPLHQACKNASARTVELLLAHGASVNIMSYSGNTAMHNILQVAAYKLGHRPELVVRALLNHGSIRIWPGALIKVLRYCCSSPRTIEVLINSYDRVRVTDEWAEAVPAEIMQKHPDFYESLFSLGQRPRSLQHLARCALRSYLEGRLLQVLPELHLPSSLHQFLLLSFEDILY</sequence>
<accession>A0A4D9DT47</accession>
<dbReference type="InterPro" id="IPR001496">
    <property type="entry name" value="SOCS_box"/>
</dbReference>
<dbReference type="Pfam" id="PF07525">
    <property type="entry name" value="SOCS_box"/>
    <property type="match status" value="1"/>
</dbReference>
<feature type="repeat" description="ANK" evidence="4">
    <location>
        <begin position="280"/>
        <end position="312"/>
    </location>
</feature>
<dbReference type="Proteomes" id="UP000297703">
    <property type="component" value="Unassembled WGS sequence"/>
</dbReference>
<keyword evidence="3 4" id="KW-0040">ANK repeat</keyword>
<dbReference type="InterPro" id="IPR036770">
    <property type="entry name" value="Ankyrin_rpt-contain_sf"/>
</dbReference>
<evidence type="ECO:0000256" key="3">
    <source>
        <dbReference type="ARBA" id="ARBA00023043"/>
    </source>
</evidence>
<evidence type="ECO:0000256" key="2">
    <source>
        <dbReference type="ARBA" id="ARBA00022737"/>
    </source>
</evidence>
<dbReference type="UniPathway" id="UPA00143"/>
<evidence type="ECO:0000313" key="6">
    <source>
        <dbReference type="EMBL" id="TFJ98409.1"/>
    </source>
</evidence>
<feature type="repeat" description="ANK" evidence="4">
    <location>
        <begin position="107"/>
        <end position="139"/>
    </location>
</feature>
<dbReference type="PROSITE" id="PS50088">
    <property type="entry name" value="ANK_REPEAT"/>
    <property type="match status" value="6"/>
</dbReference>
<protein>
    <submittedName>
        <fullName evidence="6">Nucleoredoxin-like protein 1</fullName>
    </submittedName>
</protein>
<feature type="repeat" description="ANK" evidence="4">
    <location>
        <begin position="139"/>
        <end position="171"/>
    </location>
</feature>
<gene>
    <name evidence="6" type="ORF">DR999_PMT19664</name>
</gene>
<dbReference type="AlphaFoldDB" id="A0A4D9DT47"/>
<evidence type="ECO:0000313" key="7">
    <source>
        <dbReference type="Proteomes" id="UP000297703"/>
    </source>
</evidence>
<dbReference type="PANTHER" id="PTHR24171">
    <property type="entry name" value="ANKYRIN REPEAT DOMAIN-CONTAINING PROTEIN 39-RELATED"/>
    <property type="match status" value="1"/>
</dbReference>
<dbReference type="EMBL" id="QXTE01000402">
    <property type="protein sequence ID" value="TFJ98409.1"/>
    <property type="molecule type" value="Genomic_DNA"/>
</dbReference>
<keyword evidence="2" id="KW-0677">Repeat</keyword>
<dbReference type="GO" id="GO:0035556">
    <property type="term" value="P:intracellular signal transduction"/>
    <property type="evidence" value="ECO:0007669"/>
    <property type="project" value="InterPro"/>
</dbReference>
<evidence type="ECO:0000259" key="5">
    <source>
        <dbReference type="PROSITE" id="PS50225"/>
    </source>
</evidence>
<dbReference type="SMART" id="SM00969">
    <property type="entry name" value="SOCS_box"/>
    <property type="match status" value="1"/>
</dbReference>
<comment type="pathway">
    <text evidence="1">Protein modification; protein ubiquitination.</text>
</comment>
<dbReference type="SUPFAM" id="SSF158235">
    <property type="entry name" value="SOCS box-like"/>
    <property type="match status" value="1"/>
</dbReference>
<organism evidence="6 7">
    <name type="scientific">Platysternon megacephalum</name>
    <name type="common">big-headed turtle</name>
    <dbReference type="NCBI Taxonomy" id="55544"/>
    <lineage>
        <taxon>Eukaryota</taxon>
        <taxon>Metazoa</taxon>
        <taxon>Chordata</taxon>
        <taxon>Craniata</taxon>
        <taxon>Vertebrata</taxon>
        <taxon>Euteleostomi</taxon>
        <taxon>Archelosauria</taxon>
        <taxon>Testudinata</taxon>
        <taxon>Testudines</taxon>
        <taxon>Cryptodira</taxon>
        <taxon>Durocryptodira</taxon>
        <taxon>Testudinoidea</taxon>
        <taxon>Platysternidae</taxon>
        <taxon>Platysternon</taxon>
    </lineage>
</organism>
<comment type="caution">
    <text evidence="6">The sequence shown here is derived from an EMBL/GenBank/DDBJ whole genome shotgun (WGS) entry which is preliminary data.</text>
</comment>
<reference evidence="6 7" key="1">
    <citation type="submission" date="2019-04" db="EMBL/GenBank/DDBJ databases">
        <title>Draft genome of the big-headed turtle Platysternon megacephalum.</title>
        <authorList>
            <person name="Gong S."/>
        </authorList>
    </citation>
    <scope>NUCLEOTIDE SEQUENCE [LARGE SCALE GENOMIC DNA]</scope>
    <source>
        <strain evidence="6">DO16091913</strain>
        <tissue evidence="6">Muscle</tissue>
    </source>
</reference>
<dbReference type="Pfam" id="PF12796">
    <property type="entry name" value="Ank_2"/>
    <property type="match status" value="2"/>
</dbReference>
<feature type="repeat" description="ANK" evidence="4">
    <location>
        <begin position="206"/>
        <end position="238"/>
    </location>
</feature>
<proteinExistence type="predicted"/>
<dbReference type="OrthoDB" id="366390at2759"/>
<dbReference type="PRINTS" id="PR01415">
    <property type="entry name" value="ANKYRIN"/>
</dbReference>
<evidence type="ECO:0000256" key="1">
    <source>
        <dbReference type="ARBA" id="ARBA00004906"/>
    </source>
</evidence>
<dbReference type="PROSITE" id="PS50225">
    <property type="entry name" value="SOCS"/>
    <property type="match status" value="1"/>
</dbReference>
<reference evidence="6 7" key="2">
    <citation type="submission" date="2019-04" db="EMBL/GenBank/DDBJ databases">
        <title>The genome sequence of big-headed turtle.</title>
        <authorList>
            <person name="Gong S."/>
        </authorList>
    </citation>
    <scope>NUCLEOTIDE SEQUENCE [LARGE SCALE GENOMIC DNA]</scope>
    <source>
        <strain evidence="6">DO16091913</strain>
        <tissue evidence="6">Muscle</tissue>
    </source>
</reference>